<dbReference type="PANTHER" id="PTHR36067">
    <property type="entry name" value="EXPRESSED PROTEIN"/>
    <property type="match status" value="1"/>
</dbReference>
<dbReference type="EMBL" id="KE344827">
    <property type="protein sequence ID" value="EXB80854.1"/>
    <property type="molecule type" value="Genomic_DNA"/>
</dbReference>
<dbReference type="AlphaFoldDB" id="W9RJI4"/>
<dbReference type="PANTHER" id="PTHR36067:SF1">
    <property type="entry name" value="EXPRESSED PROTEIN"/>
    <property type="match status" value="1"/>
</dbReference>
<evidence type="ECO:0000313" key="2">
    <source>
        <dbReference type="Proteomes" id="UP000030645"/>
    </source>
</evidence>
<proteinExistence type="predicted"/>
<dbReference type="Proteomes" id="UP000030645">
    <property type="component" value="Unassembled WGS sequence"/>
</dbReference>
<keyword evidence="2" id="KW-1185">Reference proteome</keyword>
<reference evidence="2" key="1">
    <citation type="submission" date="2013-01" db="EMBL/GenBank/DDBJ databases">
        <title>Draft Genome Sequence of a Mulberry Tree, Morus notabilis C.K. Schneid.</title>
        <authorList>
            <person name="He N."/>
            <person name="Zhao S."/>
        </authorList>
    </citation>
    <scope>NUCLEOTIDE SEQUENCE</scope>
</reference>
<gene>
    <name evidence="1" type="ORF">L484_020113</name>
</gene>
<organism evidence="1 2">
    <name type="scientific">Morus notabilis</name>
    <dbReference type="NCBI Taxonomy" id="981085"/>
    <lineage>
        <taxon>Eukaryota</taxon>
        <taxon>Viridiplantae</taxon>
        <taxon>Streptophyta</taxon>
        <taxon>Embryophyta</taxon>
        <taxon>Tracheophyta</taxon>
        <taxon>Spermatophyta</taxon>
        <taxon>Magnoliopsida</taxon>
        <taxon>eudicotyledons</taxon>
        <taxon>Gunneridae</taxon>
        <taxon>Pentapetalae</taxon>
        <taxon>rosids</taxon>
        <taxon>fabids</taxon>
        <taxon>Rosales</taxon>
        <taxon>Moraceae</taxon>
        <taxon>Moreae</taxon>
        <taxon>Morus</taxon>
    </lineage>
</organism>
<sequence length="80" mass="8871">MTDIAILVTEEFERSAGHSRKDVGTNTEENQELGLVSCVSVLAQSLKKKIREEKMKSLKKLVKEPKTQIGLAAYNGFFSA</sequence>
<protein>
    <submittedName>
        <fullName evidence="1">Uncharacterized protein</fullName>
    </submittedName>
</protein>
<name>W9RJI4_9ROSA</name>
<evidence type="ECO:0000313" key="1">
    <source>
        <dbReference type="EMBL" id="EXB80854.1"/>
    </source>
</evidence>
<accession>W9RJI4</accession>